<dbReference type="AlphaFoldDB" id="A0A371G7A5"/>
<name>A0A371G7A5_MUCPR</name>
<protein>
    <submittedName>
        <fullName evidence="1">Uncharacterized protein</fullName>
    </submittedName>
</protein>
<feature type="non-terminal residue" evidence="1">
    <location>
        <position position="1"/>
    </location>
</feature>
<gene>
    <name evidence="1" type="ORF">CR513_32458</name>
</gene>
<keyword evidence="2" id="KW-1185">Reference proteome</keyword>
<proteinExistence type="predicted"/>
<evidence type="ECO:0000313" key="1">
    <source>
        <dbReference type="EMBL" id="RDX86233.1"/>
    </source>
</evidence>
<dbReference type="OrthoDB" id="1938712at2759"/>
<reference evidence="1" key="1">
    <citation type="submission" date="2018-05" db="EMBL/GenBank/DDBJ databases">
        <title>Draft genome of Mucuna pruriens seed.</title>
        <authorList>
            <person name="Nnadi N.E."/>
            <person name="Vos R."/>
            <person name="Hasami M.H."/>
            <person name="Devisetty U.K."/>
            <person name="Aguiy J.C."/>
        </authorList>
    </citation>
    <scope>NUCLEOTIDE SEQUENCE [LARGE SCALE GENOMIC DNA]</scope>
    <source>
        <strain evidence="1">JCA_2017</strain>
    </source>
</reference>
<accession>A0A371G7A5</accession>
<evidence type="ECO:0000313" key="2">
    <source>
        <dbReference type="Proteomes" id="UP000257109"/>
    </source>
</evidence>
<organism evidence="1 2">
    <name type="scientific">Mucuna pruriens</name>
    <name type="common">Velvet bean</name>
    <name type="synonym">Dolichos pruriens</name>
    <dbReference type="NCBI Taxonomy" id="157652"/>
    <lineage>
        <taxon>Eukaryota</taxon>
        <taxon>Viridiplantae</taxon>
        <taxon>Streptophyta</taxon>
        <taxon>Embryophyta</taxon>
        <taxon>Tracheophyta</taxon>
        <taxon>Spermatophyta</taxon>
        <taxon>Magnoliopsida</taxon>
        <taxon>eudicotyledons</taxon>
        <taxon>Gunneridae</taxon>
        <taxon>Pentapetalae</taxon>
        <taxon>rosids</taxon>
        <taxon>fabids</taxon>
        <taxon>Fabales</taxon>
        <taxon>Fabaceae</taxon>
        <taxon>Papilionoideae</taxon>
        <taxon>50 kb inversion clade</taxon>
        <taxon>NPAAA clade</taxon>
        <taxon>indigoferoid/millettioid clade</taxon>
        <taxon>Phaseoleae</taxon>
        <taxon>Mucuna</taxon>
    </lineage>
</organism>
<comment type="caution">
    <text evidence="1">The sequence shown here is derived from an EMBL/GenBank/DDBJ whole genome shotgun (WGS) entry which is preliminary data.</text>
</comment>
<dbReference type="EMBL" id="QJKJ01006575">
    <property type="protein sequence ID" value="RDX86233.1"/>
    <property type="molecule type" value="Genomic_DNA"/>
</dbReference>
<sequence>MNLYMLLSFQETKIEHLNSSSRLQPLSILGWKWDRISMDLVFTWSHGVSSSIVLIESLSLTPRFWESFPKALELRFRLTMNHNLQLNN</sequence>
<dbReference type="Proteomes" id="UP000257109">
    <property type="component" value="Unassembled WGS sequence"/>
</dbReference>